<proteinExistence type="predicted"/>
<gene>
    <name evidence="1" type="ORF">UFOVP505_25</name>
</gene>
<evidence type="ECO:0000313" key="1">
    <source>
        <dbReference type="EMBL" id="CAB4147334.1"/>
    </source>
</evidence>
<name>A0A6J5MKL3_9CAUD</name>
<protein>
    <submittedName>
        <fullName evidence="1">Uncharacterized protein</fullName>
    </submittedName>
</protein>
<sequence length="80" mass="8707">MSENKCPKCGKSYGSATHQKRCKGLAGAALRQWRYKRNGSHGCGGRGWAASNVLSWIPINTDALPARNYTDTPVLAEVRS</sequence>
<dbReference type="EMBL" id="LR796475">
    <property type="protein sequence ID" value="CAB4147334.1"/>
    <property type="molecule type" value="Genomic_DNA"/>
</dbReference>
<accession>A0A6J5MKL3</accession>
<organism evidence="1">
    <name type="scientific">uncultured Caudovirales phage</name>
    <dbReference type="NCBI Taxonomy" id="2100421"/>
    <lineage>
        <taxon>Viruses</taxon>
        <taxon>Duplodnaviria</taxon>
        <taxon>Heunggongvirae</taxon>
        <taxon>Uroviricota</taxon>
        <taxon>Caudoviricetes</taxon>
        <taxon>Peduoviridae</taxon>
        <taxon>Maltschvirus</taxon>
        <taxon>Maltschvirus maltsch</taxon>
    </lineage>
</organism>
<reference evidence="1" key="1">
    <citation type="submission" date="2020-04" db="EMBL/GenBank/DDBJ databases">
        <authorList>
            <person name="Chiriac C."/>
            <person name="Salcher M."/>
            <person name="Ghai R."/>
            <person name="Kavagutti S V."/>
        </authorList>
    </citation>
    <scope>NUCLEOTIDE SEQUENCE</scope>
</reference>